<keyword evidence="7" id="KW-0695">RNA-directed DNA polymerase</keyword>
<dbReference type="PROSITE" id="PS50158">
    <property type="entry name" value="ZF_CCHC"/>
    <property type="match status" value="1"/>
</dbReference>
<evidence type="ECO:0000256" key="2">
    <source>
        <dbReference type="ARBA" id="ARBA00022723"/>
    </source>
</evidence>
<feature type="domain" description="Integrase catalytic" evidence="12">
    <location>
        <begin position="344"/>
        <end position="452"/>
    </location>
</feature>
<dbReference type="InterPro" id="IPR001584">
    <property type="entry name" value="Integrase_cat-core"/>
</dbReference>
<keyword evidence="2" id="KW-0479">Metal-binding</keyword>
<proteinExistence type="predicted"/>
<dbReference type="Pfam" id="PF00665">
    <property type="entry name" value="rve"/>
    <property type="match status" value="1"/>
</dbReference>
<dbReference type="Pfam" id="PF00098">
    <property type="entry name" value="zf-CCHC"/>
    <property type="match status" value="1"/>
</dbReference>
<keyword evidence="1" id="KW-0540">Nuclease</keyword>
<dbReference type="Proteomes" id="UP001151760">
    <property type="component" value="Unassembled WGS sequence"/>
</dbReference>
<keyword evidence="3" id="KW-0255">Endonuclease</keyword>
<feature type="domain" description="CCHC-type" evidence="11">
    <location>
        <begin position="23"/>
        <end position="39"/>
    </location>
</feature>
<keyword evidence="5" id="KW-0460">Magnesium</keyword>
<evidence type="ECO:0000313" key="14">
    <source>
        <dbReference type="Proteomes" id="UP001151760"/>
    </source>
</evidence>
<dbReference type="PROSITE" id="PS50994">
    <property type="entry name" value="INTEGRASE"/>
    <property type="match status" value="1"/>
</dbReference>
<evidence type="ECO:0000259" key="11">
    <source>
        <dbReference type="PROSITE" id="PS50158"/>
    </source>
</evidence>
<dbReference type="InterPro" id="IPR039537">
    <property type="entry name" value="Retrotran_Ty1/copia-like"/>
</dbReference>
<dbReference type="EMBL" id="BQNB010012137">
    <property type="protein sequence ID" value="GJS99682.1"/>
    <property type="molecule type" value="Genomic_DNA"/>
</dbReference>
<evidence type="ECO:0000256" key="10">
    <source>
        <dbReference type="PROSITE-ProRule" id="PRU00047"/>
    </source>
</evidence>
<evidence type="ECO:0000256" key="7">
    <source>
        <dbReference type="ARBA" id="ARBA00022918"/>
    </source>
</evidence>
<evidence type="ECO:0000256" key="6">
    <source>
        <dbReference type="ARBA" id="ARBA00022908"/>
    </source>
</evidence>
<dbReference type="InterPro" id="IPR001878">
    <property type="entry name" value="Znf_CCHC"/>
</dbReference>
<keyword evidence="9" id="KW-0233">DNA recombination</keyword>
<dbReference type="Gene3D" id="4.10.60.10">
    <property type="entry name" value="Zinc finger, CCHC-type"/>
    <property type="match status" value="1"/>
</dbReference>
<dbReference type="InterPro" id="IPR036875">
    <property type="entry name" value="Znf_CCHC_sf"/>
</dbReference>
<gene>
    <name evidence="13" type="ORF">Tco_0820852</name>
</gene>
<keyword evidence="8" id="KW-0239">DNA-directed DNA polymerase</keyword>
<dbReference type="SMART" id="SM00343">
    <property type="entry name" value="ZnF_C2HC"/>
    <property type="match status" value="1"/>
</dbReference>
<evidence type="ECO:0000313" key="13">
    <source>
        <dbReference type="EMBL" id="GJS99682.1"/>
    </source>
</evidence>
<name>A0ABQ5AEP0_9ASTR</name>
<reference evidence="13" key="2">
    <citation type="submission" date="2022-01" db="EMBL/GenBank/DDBJ databases">
        <authorList>
            <person name="Yamashiro T."/>
            <person name="Shiraishi A."/>
            <person name="Satake H."/>
            <person name="Nakayama K."/>
        </authorList>
    </citation>
    <scope>NUCLEOTIDE SEQUENCE</scope>
</reference>
<evidence type="ECO:0000259" key="12">
    <source>
        <dbReference type="PROSITE" id="PS50994"/>
    </source>
</evidence>
<dbReference type="Gene3D" id="3.30.420.10">
    <property type="entry name" value="Ribonuclease H-like superfamily/Ribonuclease H"/>
    <property type="match status" value="1"/>
</dbReference>
<organism evidence="13 14">
    <name type="scientific">Tanacetum coccineum</name>
    <dbReference type="NCBI Taxonomy" id="301880"/>
    <lineage>
        <taxon>Eukaryota</taxon>
        <taxon>Viridiplantae</taxon>
        <taxon>Streptophyta</taxon>
        <taxon>Embryophyta</taxon>
        <taxon>Tracheophyta</taxon>
        <taxon>Spermatophyta</taxon>
        <taxon>Magnoliopsida</taxon>
        <taxon>eudicotyledons</taxon>
        <taxon>Gunneridae</taxon>
        <taxon>Pentapetalae</taxon>
        <taxon>asterids</taxon>
        <taxon>campanulids</taxon>
        <taxon>Asterales</taxon>
        <taxon>Asteraceae</taxon>
        <taxon>Asteroideae</taxon>
        <taxon>Anthemideae</taxon>
        <taxon>Anthemidinae</taxon>
        <taxon>Tanacetum</taxon>
    </lineage>
</organism>
<keyword evidence="6" id="KW-0229">DNA integration</keyword>
<dbReference type="PANTHER" id="PTHR42648">
    <property type="entry name" value="TRANSPOSASE, PUTATIVE-RELATED"/>
    <property type="match status" value="1"/>
</dbReference>
<keyword evidence="8" id="KW-0808">Transferase</keyword>
<keyword evidence="4" id="KW-0378">Hydrolase</keyword>
<protein>
    <submittedName>
        <fullName evidence="13">Retrovirus-related pol polyprotein from transposon TNT 1-94</fullName>
    </submittedName>
</protein>
<evidence type="ECO:0000256" key="3">
    <source>
        <dbReference type="ARBA" id="ARBA00022759"/>
    </source>
</evidence>
<evidence type="ECO:0000256" key="8">
    <source>
        <dbReference type="ARBA" id="ARBA00022932"/>
    </source>
</evidence>
<keyword evidence="8" id="KW-0548">Nucleotidyltransferase</keyword>
<evidence type="ECO:0000256" key="5">
    <source>
        <dbReference type="ARBA" id="ARBA00022842"/>
    </source>
</evidence>
<keyword evidence="10" id="KW-0862">Zinc</keyword>
<evidence type="ECO:0000256" key="9">
    <source>
        <dbReference type="ARBA" id="ARBA00023172"/>
    </source>
</evidence>
<dbReference type="PANTHER" id="PTHR42648:SF11">
    <property type="entry name" value="TRANSPOSON TY4-P GAG-POL POLYPROTEIN"/>
    <property type="match status" value="1"/>
</dbReference>
<dbReference type="InterPro" id="IPR036397">
    <property type="entry name" value="RNaseH_sf"/>
</dbReference>
<dbReference type="InterPro" id="IPR025724">
    <property type="entry name" value="GAG-pre-integrase_dom"/>
</dbReference>
<evidence type="ECO:0000256" key="4">
    <source>
        <dbReference type="ARBA" id="ARBA00022801"/>
    </source>
</evidence>
<keyword evidence="14" id="KW-1185">Reference proteome</keyword>
<reference evidence="13" key="1">
    <citation type="journal article" date="2022" name="Int. J. Mol. Sci.">
        <title>Draft Genome of Tanacetum Coccineum: Genomic Comparison of Closely Related Tanacetum-Family Plants.</title>
        <authorList>
            <person name="Yamashiro T."/>
            <person name="Shiraishi A."/>
            <person name="Nakayama K."/>
            <person name="Satake H."/>
        </authorList>
    </citation>
    <scope>NUCLEOTIDE SEQUENCE</scope>
</reference>
<sequence length="452" mass="52408">MAVIVVGNRKTVVNQVVQQSGIKCYNCNRFGHMAKECRSAKREVLLATEEDIGPTYDTKPLENVHSNDEYNLFANEKENTKQPNSINDTYVVEEDDINVTPDSSNMSNNEREVDQHVERHEDECVLLSSLIVNLKFDIDENKKINKELKKENMQKRLHDSWRNLIDKEMQLLLQDILQDTLKNEVNFNNTLNKEMVEHLRYVESPEKEVDSLKSKLETEKSEFSKSNDRFLKECISNDLLCVILHSFADIDEYLNMACTMRFGNDQFAPILGYGDLVKGNVTIKRIYHIEGLNYNLFSVDLYTITLQESSSSTLICFMAKALSTQACLWHRRLSHVNFNTINMLSSKDIMNGLLKLKYVKDHLCSTFRDINGKKCILLVVNDYSKYTWTHFLRSKDETPKDLIKFLKMIQRGLQAQVRIVQTDKGTEFLNKTLQTYFKEKGIDHQTSIAQIP</sequence>
<keyword evidence="10" id="KW-0863">Zinc-finger</keyword>
<accession>A0ABQ5AEP0</accession>
<comment type="caution">
    <text evidence="13">The sequence shown here is derived from an EMBL/GenBank/DDBJ whole genome shotgun (WGS) entry which is preliminary data.</text>
</comment>
<evidence type="ECO:0000256" key="1">
    <source>
        <dbReference type="ARBA" id="ARBA00022722"/>
    </source>
</evidence>
<dbReference type="Pfam" id="PF13976">
    <property type="entry name" value="gag_pre-integrs"/>
    <property type="match status" value="1"/>
</dbReference>
<dbReference type="SUPFAM" id="SSF57756">
    <property type="entry name" value="Retrovirus zinc finger-like domains"/>
    <property type="match status" value="1"/>
</dbReference>
<dbReference type="SUPFAM" id="SSF53098">
    <property type="entry name" value="Ribonuclease H-like"/>
    <property type="match status" value="1"/>
</dbReference>
<dbReference type="InterPro" id="IPR012337">
    <property type="entry name" value="RNaseH-like_sf"/>
</dbReference>